<evidence type="ECO:0000256" key="1">
    <source>
        <dbReference type="SAM" id="MobiDB-lite"/>
    </source>
</evidence>
<comment type="caution">
    <text evidence="2">The sequence shown here is derived from an EMBL/GenBank/DDBJ whole genome shotgun (WGS) entry which is preliminary data.</text>
</comment>
<accession>A0AAV5ULP2</accession>
<feature type="non-terminal residue" evidence="2">
    <location>
        <position position="1"/>
    </location>
</feature>
<sequence>ISPEPDVVTLDSSDEDIHVLVSASSQNSQRRAPKRKQDATKRAEDPEEIIIVEENHRRQNPGHNLQEEGDDEFEEGVPLEQMRNVHVLPVNWEGLDVLDKRVVVFGGDDYCIQQGQMRGARSVTVYRAYESEELIGSILALADAFQADGTSELPVMTDGVSWPSWPCLEEITIDEGDSTPSGKHAGSLHMLVRDFRMSETDRRRIEGVETIEAHWKEVKLGRWKLITNKMKNVPCDVLIVDQDLAYLTANKYGLSWSMAQVKEHTHR</sequence>
<dbReference type="EMBL" id="BTSX01000006">
    <property type="protein sequence ID" value="GMT07578.1"/>
    <property type="molecule type" value="Genomic_DNA"/>
</dbReference>
<feature type="region of interest" description="Disordered" evidence="1">
    <location>
        <begin position="21"/>
        <end position="73"/>
    </location>
</feature>
<evidence type="ECO:0000313" key="2">
    <source>
        <dbReference type="EMBL" id="GMT07578.1"/>
    </source>
</evidence>
<feature type="compositionally biased region" description="Basic and acidic residues" evidence="1">
    <location>
        <begin position="35"/>
        <end position="44"/>
    </location>
</feature>
<organism evidence="2 3">
    <name type="scientific">Pristionchus entomophagus</name>
    <dbReference type="NCBI Taxonomy" id="358040"/>
    <lineage>
        <taxon>Eukaryota</taxon>
        <taxon>Metazoa</taxon>
        <taxon>Ecdysozoa</taxon>
        <taxon>Nematoda</taxon>
        <taxon>Chromadorea</taxon>
        <taxon>Rhabditida</taxon>
        <taxon>Rhabditina</taxon>
        <taxon>Diplogasteromorpha</taxon>
        <taxon>Diplogasteroidea</taxon>
        <taxon>Neodiplogasteridae</taxon>
        <taxon>Pristionchus</taxon>
    </lineage>
</organism>
<gene>
    <name evidence="2" type="ORF">PENTCL1PPCAC_29752</name>
</gene>
<dbReference type="AlphaFoldDB" id="A0AAV5ULP2"/>
<keyword evidence="3" id="KW-1185">Reference proteome</keyword>
<name>A0AAV5ULP2_9BILA</name>
<reference evidence="2" key="1">
    <citation type="submission" date="2023-10" db="EMBL/GenBank/DDBJ databases">
        <title>Genome assembly of Pristionchus species.</title>
        <authorList>
            <person name="Yoshida K."/>
            <person name="Sommer R.J."/>
        </authorList>
    </citation>
    <scope>NUCLEOTIDE SEQUENCE</scope>
    <source>
        <strain evidence="2">RS0144</strain>
    </source>
</reference>
<dbReference type="Proteomes" id="UP001432027">
    <property type="component" value="Unassembled WGS sequence"/>
</dbReference>
<protein>
    <submittedName>
        <fullName evidence="2">Uncharacterized protein</fullName>
    </submittedName>
</protein>
<proteinExistence type="predicted"/>
<evidence type="ECO:0000313" key="3">
    <source>
        <dbReference type="Proteomes" id="UP001432027"/>
    </source>
</evidence>